<evidence type="ECO:0000313" key="2">
    <source>
        <dbReference type="Proteomes" id="UP000502041"/>
    </source>
</evidence>
<reference evidence="1 2" key="1">
    <citation type="submission" date="2020-04" db="EMBL/GenBank/DDBJ databases">
        <title>Complete genome of a Psychrophilic, Marine, Gas Vacuolate Bacterium Polaromonas vacuolata KCTC 22033T.</title>
        <authorList>
            <person name="Hwang K."/>
            <person name="Kim K.M."/>
        </authorList>
    </citation>
    <scope>NUCLEOTIDE SEQUENCE [LARGE SCALE GENOMIC DNA]</scope>
    <source>
        <strain evidence="1 2">KCTC 22033</strain>
    </source>
</reference>
<name>A0A6H2H978_9BURK</name>
<keyword evidence="2" id="KW-1185">Reference proteome</keyword>
<dbReference type="KEGG" id="pvac:HC248_01658"/>
<dbReference type="Proteomes" id="UP000502041">
    <property type="component" value="Chromosome"/>
</dbReference>
<dbReference type="EMBL" id="CP051461">
    <property type="protein sequence ID" value="QJC56353.1"/>
    <property type="molecule type" value="Genomic_DNA"/>
</dbReference>
<accession>A0A6H2H978</accession>
<protein>
    <submittedName>
        <fullName evidence="1">Uncharacterized protein</fullName>
    </submittedName>
</protein>
<dbReference type="AlphaFoldDB" id="A0A6H2H978"/>
<organism evidence="1 2">
    <name type="scientific">Polaromonas vacuolata</name>
    <dbReference type="NCBI Taxonomy" id="37448"/>
    <lineage>
        <taxon>Bacteria</taxon>
        <taxon>Pseudomonadati</taxon>
        <taxon>Pseudomonadota</taxon>
        <taxon>Betaproteobacteria</taxon>
        <taxon>Burkholderiales</taxon>
        <taxon>Comamonadaceae</taxon>
        <taxon>Polaromonas</taxon>
    </lineage>
</organism>
<gene>
    <name evidence="1" type="ORF">HC248_01658</name>
</gene>
<proteinExistence type="predicted"/>
<sequence>MRQSPLLQFTSTAFKVESGEDDMTSPDVFGKALAIWLAAELKQRGIQANYPIAEDLGWFIPVNIKPYRLSIACANVDGAIDKWQVLAFLEDWLTGPRFDRDNRVETLQALFEVIEKTLQQAPMLSDLQSLGS</sequence>
<evidence type="ECO:0000313" key="1">
    <source>
        <dbReference type="EMBL" id="QJC56353.1"/>
    </source>
</evidence>